<dbReference type="Proteomes" id="UP001141806">
    <property type="component" value="Unassembled WGS sequence"/>
</dbReference>
<organism evidence="3 4">
    <name type="scientific">Protea cynaroides</name>
    <dbReference type="NCBI Taxonomy" id="273540"/>
    <lineage>
        <taxon>Eukaryota</taxon>
        <taxon>Viridiplantae</taxon>
        <taxon>Streptophyta</taxon>
        <taxon>Embryophyta</taxon>
        <taxon>Tracheophyta</taxon>
        <taxon>Spermatophyta</taxon>
        <taxon>Magnoliopsida</taxon>
        <taxon>Proteales</taxon>
        <taxon>Proteaceae</taxon>
        <taxon>Protea</taxon>
    </lineage>
</organism>
<feature type="region of interest" description="Disordered" evidence="1">
    <location>
        <begin position="137"/>
        <end position="163"/>
    </location>
</feature>
<name>A0A9Q0H2E8_9MAGN</name>
<feature type="compositionally biased region" description="Polar residues" evidence="1">
    <location>
        <begin position="138"/>
        <end position="150"/>
    </location>
</feature>
<accession>A0A9Q0H2E8</accession>
<keyword evidence="2" id="KW-0812">Transmembrane</keyword>
<feature type="compositionally biased region" description="Acidic residues" evidence="1">
    <location>
        <begin position="316"/>
        <end position="326"/>
    </location>
</feature>
<dbReference type="OrthoDB" id="1916120at2759"/>
<gene>
    <name evidence="3" type="ORF">NE237_025692</name>
</gene>
<comment type="caution">
    <text evidence="3">The sequence shown here is derived from an EMBL/GenBank/DDBJ whole genome shotgun (WGS) entry which is preliminary data.</text>
</comment>
<evidence type="ECO:0000256" key="1">
    <source>
        <dbReference type="SAM" id="MobiDB-lite"/>
    </source>
</evidence>
<sequence>MGTAISRAANGIGGIIGSALLAPFKSIFGGSCEGICAGTWDITCFIEHLCISNLVRLLVILGLIYISLMFIYLLFQVGIIQCIGRSLCKMGWAACETYWFALEDISCFMWHKLKNTKRVYRGRRRRRHRHFADVEEGYSSTDDNEPTNNYESLSVSRKRSVRERRKDRMQMYLYPVKHRSKYRHMNRSHRHNVLLKTSELSVHVKSGSGRLRNSRQLQLRKAGNLGRGANLFKKRRISCDAVQRNSSSGLVTWCKICETNGDPLEAEILDFMEQSDNLIIFSTRKELIDAGRMDLVEAIAQRGDWFALGWDLEEEDDDDDEKVQEDEFQHSIPSTKEVDDSSVLRDTKSLEQRFVGNSQSPSVKGVQVGTCDVLPSYAFPSYPNSASGGSS</sequence>
<feature type="region of interest" description="Disordered" evidence="1">
    <location>
        <begin position="316"/>
        <end position="343"/>
    </location>
</feature>
<proteinExistence type="predicted"/>
<keyword evidence="4" id="KW-1185">Reference proteome</keyword>
<keyword evidence="2" id="KW-1133">Transmembrane helix</keyword>
<protein>
    <submittedName>
        <fullName evidence="3">Uncharacterized protein</fullName>
    </submittedName>
</protein>
<evidence type="ECO:0000256" key="2">
    <source>
        <dbReference type="SAM" id="Phobius"/>
    </source>
</evidence>
<dbReference type="PANTHER" id="PTHR35278">
    <property type="entry name" value="TRANSMEMBRANE PROTEIN-RELATED"/>
    <property type="match status" value="1"/>
</dbReference>
<evidence type="ECO:0000313" key="4">
    <source>
        <dbReference type="Proteomes" id="UP001141806"/>
    </source>
</evidence>
<reference evidence="3" key="1">
    <citation type="journal article" date="2023" name="Plant J.">
        <title>The genome of the king protea, Protea cynaroides.</title>
        <authorList>
            <person name="Chang J."/>
            <person name="Duong T.A."/>
            <person name="Schoeman C."/>
            <person name="Ma X."/>
            <person name="Roodt D."/>
            <person name="Barker N."/>
            <person name="Li Z."/>
            <person name="Van de Peer Y."/>
            <person name="Mizrachi E."/>
        </authorList>
    </citation>
    <scope>NUCLEOTIDE SEQUENCE</scope>
    <source>
        <tissue evidence="3">Young leaves</tissue>
    </source>
</reference>
<feature type="transmembrane region" description="Helical" evidence="2">
    <location>
        <begin position="54"/>
        <end position="75"/>
    </location>
</feature>
<keyword evidence="2" id="KW-0472">Membrane</keyword>
<evidence type="ECO:0000313" key="3">
    <source>
        <dbReference type="EMBL" id="KAJ4958581.1"/>
    </source>
</evidence>
<dbReference type="PANTHER" id="PTHR35278:SF4">
    <property type="entry name" value="TRANSMEMBRANE PROTEIN"/>
    <property type="match status" value="1"/>
</dbReference>
<dbReference type="EMBL" id="JAMYWD010000010">
    <property type="protein sequence ID" value="KAJ4958581.1"/>
    <property type="molecule type" value="Genomic_DNA"/>
</dbReference>
<dbReference type="AlphaFoldDB" id="A0A9Q0H2E8"/>